<evidence type="ECO:0000313" key="2">
    <source>
        <dbReference type="EMBL" id="KAK8848718.1"/>
    </source>
</evidence>
<gene>
    <name evidence="2" type="ORF">PGQ11_015198</name>
</gene>
<sequence>MLLARGYQKNRDARQGVSEQLLSSQSEGRKALIAFWVSGSGSSGWSRADPRDCPLSPATSVWARQCEGPAPVEWVECDPMIRGYQDFDNFQHFDKHDDKHDNKHDNNFDDNFDNNQDYQDYQDTQETIATSFAFLQTFFSSHH</sequence>
<evidence type="ECO:0000313" key="3">
    <source>
        <dbReference type="Proteomes" id="UP001390339"/>
    </source>
</evidence>
<dbReference type="Proteomes" id="UP001390339">
    <property type="component" value="Unassembled WGS sequence"/>
</dbReference>
<protein>
    <submittedName>
        <fullName evidence="2">Uncharacterized protein</fullName>
    </submittedName>
</protein>
<keyword evidence="3" id="KW-1185">Reference proteome</keyword>
<accession>A0ABR2HL63</accession>
<comment type="caution">
    <text evidence="2">The sequence shown here is derived from an EMBL/GenBank/DDBJ whole genome shotgun (WGS) entry which is preliminary data.</text>
</comment>
<dbReference type="EMBL" id="JAPCWZ010000010">
    <property type="protein sequence ID" value="KAK8848718.1"/>
    <property type="molecule type" value="Genomic_DNA"/>
</dbReference>
<name>A0ABR2HL63_9PEZI</name>
<feature type="region of interest" description="Disordered" evidence="1">
    <location>
        <begin position="1"/>
        <end position="23"/>
    </location>
</feature>
<evidence type="ECO:0000256" key="1">
    <source>
        <dbReference type="SAM" id="MobiDB-lite"/>
    </source>
</evidence>
<organism evidence="2 3">
    <name type="scientific">Apiospora arundinis</name>
    <dbReference type="NCBI Taxonomy" id="335852"/>
    <lineage>
        <taxon>Eukaryota</taxon>
        <taxon>Fungi</taxon>
        <taxon>Dikarya</taxon>
        <taxon>Ascomycota</taxon>
        <taxon>Pezizomycotina</taxon>
        <taxon>Sordariomycetes</taxon>
        <taxon>Xylariomycetidae</taxon>
        <taxon>Amphisphaeriales</taxon>
        <taxon>Apiosporaceae</taxon>
        <taxon>Apiospora</taxon>
    </lineage>
</organism>
<reference evidence="2 3" key="1">
    <citation type="journal article" date="2024" name="IMA Fungus">
        <title>Apiospora arundinis, a panoply of carbohydrate-active enzymes and secondary metabolites.</title>
        <authorList>
            <person name="Sorensen T."/>
            <person name="Petersen C."/>
            <person name="Muurmann A.T."/>
            <person name="Christiansen J.V."/>
            <person name="Brundto M.L."/>
            <person name="Overgaard C.K."/>
            <person name="Boysen A.T."/>
            <person name="Wollenberg R.D."/>
            <person name="Larsen T.O."/>
            <person name="Sorensen J.L."/>
            <person name="Nielsen K.L."/>
            <person name="Sondergaard T.E."/>
        </authorList>
    </citation>
    <scope>NUCLEOTIDE SEQUENCE [LARGE SCALE GENOMIC DNA]</scope>
    <source>
        <strain evidence="2 3">AAU 773</strain>
    </source>
</reference>
<proteinExistence type="predicted"/>